<dbReference type="AlphaFoldDB" id="A0A1I8JF32"/>
<accession>A0A1I8JF32</accession>
<feature type="chain" id="PRO_5009321739" evidence="1">
    <location>
        <begin position="22"/>
        <end position="67"/>
    </location>
</feature>
<name>A0A1I8JF32_9PLAT</name>
<organism evidence="2 3">
    <name type="scientific">Macrostomum lignano</name>
    <dbReference type="NCBI Taxonomy" id="282301"/>
    <lineage>
        <taxon>Eukaryota</taxon>
        <taxon>Metazoa</taxon>
        <taxon>Spiralia</taxon>
        <taxon>Lophotrochozoa</taxon>
        <taxon>Platyhelminthes</taxon>
        <taxon>Rhabditophora</taxon>
        <taxon>Macrostomorpha</taxon>
        <taxon>Macrostomida</taxon>
        <taxon>Macrostomidae</taxon>
        <taxon>Macrostomum</taxon>
    </lineage>
</organism>
<proteinExistence type="predicted"/>
<keyword evidence="2" id="KW-1185">Reference proteome</keyword>
<evidence type="ECO:0000313" key="3">
    <source>
        <dbReference type="WBParaSite" id="maker-uti_cns_0047209-snap-gene-0.9-mRNA-1"/>
    </source>
</evidence>
<reference evidence="3" key="1">
    <citation type="submission" date="2016-11" db="UniProtKB">
        <authorList>
            <consortium name="WormBaseParasite"/>
        </authorList>
    </citation>
    <scope>IDENTIFICATION</scope>
</reference>
<dbReference type="WBParaSite" id="maker-uti_cns_0047209-snap-gene-0.9-mRNA-1">
    <property type="protein sequence ID" value="maker-uti_cns_0047209-snap-gene-0.9-mRNA-1"/>
    <property type="gene ID" value="maker-uti_cns_0047209-snap-gene-0.9"/>
</dbReference>
<feature type="signal peptide" evidence="1">
    <location>
        <begin position="1"/>
        <end position="21"/>
    </location>
</feature>
<dbReference type="Proteomes" id="UP000095280">
    <property type="component" value="Unplaced"/>
</dbReference>
<evidence type="ECO:0000313" key="2">
    <source>
        <dbReference type="Proteomes" id="UP000095280"/>
    </source>
</evidence>
<evidence type="ECO:0000256" key="1">
    <source>
        <dbReference type="SAM" id="SignalP"/>
    </source>
</evidence>
<protein>
    <submittedName>
        <fullName evidence="3">Secreted protein</fullName>
    </submittedName>
</protein>
<keyword evidence="1" id="KW-0732">Signal</keyword>
<sequence length="67" mass="6779">MFGKLLMMATALSVIFIAAQAAVLVCSAVSFVRESGLCLLSAVRNASFGAAGGGSQVFRRTAGGLEP</sequence>